<dbReference type="InterPro" id="IPR029063">
    <property type="entry name" value="SAM-dependent_MTases_sf"/>
</dbReference>
<dbReference type="Gene3D" id="3.40.50.150">
    <property type="entry name" value="Vaccinia Virus protein VP39"/>
    <property type="match status" value="1"/>
</dbReference>
<name>Q2IHV5_ANADE</name>
<feature type="domain" description="Methyltransferase type 11" evidence="1">
    <location>
        <begin position="67"/>
        <end position="165"/>
    </location>
</feature>
<dbReference type="AlphaFoldDB" id="Q2IHV5"/>
<keyword evidence="2" id="KW-0489">Methyltransferase</keyword>
<dbReference type="CDD" id="cd02440">
    <property type="entry name" value="AdoMet_MTases"/>
    <property type="match status" value="1"/>
</dbReference>
<reference evidence="2" key="1">
    <citation type="submission" date="2006-01" db="EMBL/GenBank/DDBJ databases">
        <title>Complete sequence of Anaeromyxobacter dehalogenans 2CP-C.</title>
        <authorList>
            <consortium name="US DOE Joint Genome Institute"/>
            <person name="Copeland A."/>
            <person name="Lucas S."/>
            <person name="Lapidus A."/>
            <person name="Barry K."/>
            <person name="Detter J.C."/>
            <person name="Glavina T."/>
            <person name="Hammon N."/>
            <person name="Israni S."/>
            <person name="Pitluck S."/>
            <person name="Brettin T."/>
            <person name="Bruce D."/>
            <person name="Han C."/>
            <person name="Tapia R."/>
            <person name="Gilna P."/>
            <person name="Kiss H."/>
            <person name="Schmutz J."/>
            <person name="Larimer F."/>
            <person name="Land M."/>
            <person name="Kyrpides N."/>
            <person name="Anderson I."/>
            <person name="Sanford R.A."/>
            <person name="Ritalahti K.M."/>
            <person name="Thomas H.S."/>
            <person name="Kirby J.R."/>
            <person name="Zhulin I.B."/>
            <person name="Loeffler F.E."/>
            <person name="Richardson P."/>
        </authorList>
    </citation>
    <scope>NUCLEOTIDE SEQUENCE</scope>
    <source>
        <strain evidence="2">2CP-C</strain>
    </source>
</reference>
<dbReference type="GO" id="GO:0032259">
    <property type="term" value="P:methylation"/>
    <property type="evidence" value="ECO:0007669"/>
    <property type="project" value="UniProtKB-KW"/>
</dbReference>
<protein>
    <submittedName>
        <fullName evidence="2">Methyltransferase type 11</fullName>
    </submittedName>
</protein>
<dbReference type="eggNOG" id="COG2227">
    <property type="taxonomic scope" value="Bacteria"/>
</dbReference>
<organism evidence="2 3">
    <name type="scientific">Anaeromyxobacter dehalogenans (strain 2CP-C)</name>
    <dbReference type="NCBI Taxonomy" id="290397"/>
    <lineage>
        <taxon>Bacteria</taxon>
        <taxon>Pseudomonadati</taxon>
        <taxon>Myxococcota</taxon>
        <taxon>Myxococcia</taxon>
        <taxon>Myxococcales</taxon>
        <taxon>Cystobacterineae</taxon>
        <taxon>Anaeromyxobacteraceae</taxon>
        <taxon>Anaeromyxobacter</taxon>
    </lineage>
</organism>
<dbReference type="KEGG" id="ade:Adeh_1460"/>
<evidence type="ECO:0000259" key="1">
    <source>
        <dbReference type="Pfam" id="PF08241"/>
    </source>
</evidence>
<dbReference type="SUPFAM" id="SSF53335">
    <property type="entry name" value="S-adenosyl-L-methionine-dependent methyltransferases"/>
    <property type="match status" value="1"/>
</dbReference>
<dbReference type="STRING" id="290397.Adeh_1460"/>
<dbReference type="EMBL" id="CP000251">
    <property type="protein sequence ID" value="ABC81233.1"/>
    <property type="molecule type" value="Genomic_DNA"/>
</dbReference>
<dbReference type="RefSeq" id="WP_011420516.1">
    <property type="nucleotide sequence ID" value="NC_007760.1"/>
</dbReference>
<evidence type="ECO:0000313" key="3">
    <source>
        <dbReference type="Proteomes" id="UP000001935"/>
    </source>
</evidence>
<keyword evidence="2" id="KW-0808">Transferase</keyword>
<dbReference type="InterPro" id="IPR013216">
    <property type="entry name" value="Methyltransf_11"/>
</dbReference>
<accession>Q2IHV5</accession>
<dbReference type="Pfam" id="PF08241">
    <property type="entry name" value="Methyltransf_11"/>
    <property type="match status" value="1"/>
</dbReference>
<evidence type="ECO:0000313" key="2">
    <source>
        <dbReference type="EMBL" id="ABC81233.1"/>
    </source>
</evidence>
<gene>
    <name evidence="2" type="ordered locus">Adeh_1460</name>
</gene>
<dbReference type="Proteomes" id="UP000001935">
    <property type="component" value="Chromosome"/>
</dbReference>
<dbReference type="HOGENOM" id="CLU_942139_0_0_7"/>
<dbReference type="OrthoDB" id="5298787at2"/>
<proteinExistence type="predicted"/>
<dbReference type="PANTHER" id="PTHR43464">
    <property type="entry name" value="METHYLTRANSFERASE"/>
    <property type="match status" value="1"/>
</dbReference>
<sequence>MADQLRHPEEIHRSEAAFFDAQAATLERAGWRLDPAVVARYRRPARFWFNKEYRFRRLGEVRGLRILDVGCGLGDNAILLASHGARVTAVDISARSIELARRRAAQAGLAEPPEFVCAPLERAGLPDGAFDVIWGDGVLHHVLHDLDGVLERLARAARRDARFLFSEPVDRVPGLRRLRLMLPVPPDGTPDERPLREAELRRIRRWVPDLRIRPFSFAGRLNRFVLPGGAFESAGPLRRAAADGLCLADWLALAVPGLARLGGMAVLEGHLRPPAASVARHAPGDEGALRADAGG</sequence>
<dbReference type="GO" id="GO:0008757">
    <property type="term" value="F:S-adenosylmethionine-dependent methyltransferase activity"/>
    <property type="evidence" value="ECO:0007669"/>
    <property type="project" value="InterPro"/>
</dbReference>